<dbReference type="EMBL" id="LR778301">
    <property type="protein sequence ID" value="CAB1367552.1"/>
    <property type="molecule type" value="Genomic_DNA"/>
</dbReference>
<feature type="domain" description="Guanylate cyclase" evidence="4">
    <location>
        <begin position="57"/>
        <end position="188"/>
    </location>
</feature>
<dbReference type="PANTHER" id="PTHR43081:SF17">
    <property type="entry name" value="BLL5647 PROTEIN"/>
    <property type="match status" value="1"/>
</dbReference>
<dbReference type="InterPro" id="IPR029787">
    <property type="entry name" value="Nucleotide_cyclase"/>
</dbReference>
<evidence type="ECO:0000313" key="5">
    <source>
        <dbReference type="EMBL" id="CAB1367552.1"/>
    </source>
</evidence>
<proteinExistence type="predicted"/>
<dbReference type="GO" id="GO:0006171">
    <property type="term" value="P:cAMP biosynthetic process"/>
    <property type="evidence" value="ECO:0007669"/>
    <property type="project" value="TreeGrafter"/>
</dbReference>
<reference evidence="5 6" key="1">
    <citation type="submission" date="2020-03" db="EMBL/GenBank/DDBJ databases">
        <authorList>
            <consortium name="Genoscope - CEA"/>
            <person name="William W."/>
        </authorList>
    </citation>
    <scope>NUCLEOTIDE SEQUENCE [LARGE SCALE GENOMIC DNA]</scope>
    <source>
        <strain evidence="6">DSM 16959</strain>
    </source>
</reference>
<comment type="subcellular location">
    <subcellularLocation>
        <location evidence="1">Cell membrane</location>
        <topology evidence="1">Multi-pass membrane protein</topology>
    </subcellularLocation>
</comment>
<dbReference type="PANTHER" id="PTHR43081">
    <property type="entry name" value="ADENYLATE CYCLASE, TERMINAL-DIFFERENTIATION SPECIFIC-RELATED"/>
    <property type="match status" value="1"/>
</dbReference>
<gene>
    <name evidence="5" type="ORF">DENOEST_0387</name>
</gene>
<dbReference type="Proteomes" id="UP000515733">
    <property type="component" value="Chromosome"/>
</dbReference>
<keyword evidence="2" id="KW-1003">Cell membrane</keyword>
<evidence type="ECO:0000256" key="1">
    <source>
        <dbReference type="ARBA" id="ARBA00004651"/>
    </source>
</evidence>
<keyword evidence="3" id="KW-0472">Membrane</keyword>
<dbReference type="GO" id="GO:0004016">
    <property type="term" value="F:adenylate cyclase activity"/>
    <property type="evidence" value="ECO:0007669"/>
    <property type="project" value="UniProtKB-ARBA"/>
</dbReference>
<evidence type="ECO:0000313" key="6">
    <source>
        <dbReference type="Proteomes" id="UP000515733"/>
    </source>
</evidence>
<dbReference type="PROSITE" id="PS50125">
    <property type="entry name" value="GUANYLATE_CYCLASE_2"/>
    <property type="match status" value="1"/>
</dbReference>
<dbReference type="Pfam" id="PF00211">
    <property type="entry name" value="Guanylate_cyc"/>
    <property type="match status" value="1"/>
</dbReference>
<dbReference type="GO" id="GO:0035556">
    <property type="term" value="P:intracellular signal transduction"/>
    <property type="evidence" value="ECO:0007669"/>
    <property type="project" value="InterPro"/>
</dbReference>
<organism evidence="5 6">
    <name type="scientific">Denitratisoma oestradiolicum</name>
    <dbReference type="NCBI Taxonomy" id="311182"/>
    <lineage>
        <taxon>Bacteria</taxon>
        <taxon>Pseudomonadati</taxon>
        <taxon>Pseudomonadota</taxon>
        <taxon>Betaproteobacteria</taxon>
        <taxon>Nitrosomonadales</taxon>
        <taxon>Sterolibacteriaceae</taxon>
        <taxon>Denitratisoma</taxon>
    </lineage>
</organism>
<sequence>MAERLHFGPEIRLACQTKIIGDVSLRRLVLDPDDALITDQRETGATPAIAGEEKTITIMFADVRGFTSFAEDLPAYDVVHSLNRIFHSMGPAITRHGGHIDNYIGDGLMALFDVRDASEAAAQAVRAGLEVLDAIRKLQPYFHDNYGKELRIGIGVHCGEVVVGSIGATTMKRTTAIGDAVNLASRIENANKLLGTSFLISEAVHDQVKDLFLTKQHENVILPGKAGVYTLHEVTGLRQAAVK</sequence>
<dbReference type="Gene3D" id="3.30.70.1230">
    <property type="entry name" value="Nucleotide cyclase"/>
    <property type="match status" value="1"/>
</dbReference>
<dbReference type="SUPFAM" id="SSF55073">
    <property type="entry name" value="Nucleotide cyclase"/>
    <property type="match status" value="1"/>
</dbReference>
<evidence type="ECO:0000256" key="3">
    <source>
        <dbReference type="ARBA" id="ARBA00023136"/>
    </source>
</evidence>
<keyword evidence="6" id="KW-1185">Reference proteome</keyword>
<dbReference type="KEGG" id="doe:DENOEST_0387"/>
<dbReference type="GO" id="GO:0005886">
    <property type="term" value="C:plasma membrane"/>
    <property type="evidence" value="ECO:0007669"/>
    <property type="project" value="UniProtKB-SubCell"/>
</dbReference>
<accession>A0A6S6XXF8</accession>
<evidence type="ECO:0000256" key="2">
    <source>
        <dbReference type="ARBA" id="ARBA00022475"/>
    </source>
</evidence>
<dbReference type="CDD" id="cd07302">
    <property type="entry name" value="CHD"/>
    <property type="match status" value="1"/>
</dbReference>
<evidence type="ECO:0000259" key="4">
    <source>
        <dbReference type="PROSITE" id="PS50125"/>
    </source>
</evidence>
<protein>
    <submittedName>
        <fullName evidence="5">Adenylate/guanylate cyclase domain-containing protein</fullName>
    </submittedName>
</protein>
<dbReference type="SMART" id="SM00044">
    <property type="entry name" value="CYCc"/>
    <property type="match status" value="1"/>
</dbReference>
<dbReference type="AlphaFoldDB" id="A0A6S6XXF8"/>
<dbReference type="InterPro" id="IPR001054">
    <property type="entry name" value="A/G_cyclase"/>
</dbReference>
<name>A0A6S6XXF8_9PROT</name>
<dbReference type="InterPro" id="IPR050697">
    <property type="entry name" value="Adenylyl/Guanylyl_Cyclase_3/4"/>
</dbReference>